<dbReference type="InterPro" id="IPR001182">
    <property type="entry name" value="FtsW/RodA"/>
</dbReference>
<accession>A0ABT7UCP7</accession>
<evidence type="ECO:0000256" key="2">
    <source>
        <dbReference type="ARBA" id="ARBA00022676"/>
    </source>
</evidence>
<evidence type="ECO:0000256" key="16">
    <source>
        <dbReference type="ARBA" id="ARBA00049966"/>
    </source>
</evidence>
<keyword evidence="8 17" id="KW-0472">Membrane</keyword>
<reference evidence="18" key="1">
    <citation type="submission" date="2023-06" db="EMBL/GenBank/DDBJ databases">
        <title>Identification and characterization of horizontal gene transfer across gut microbiota members of farm animals based on homology search.</title>
        <authorList>
            <person name="Schwarzerova J."/>
            <person name="Nykrynova M."/>
            <person name="Jureckova K."/>
            <person name="Cejkova D."/>
            <person name="Rychlik I."/>
        </authorList>
    </citation>
    <scope>NUCLEOTIDE SEQUENCE</scope>
    <source>
        <strain evidence="18">ET39</strain>
    </source>
</reference>
<feature type="transmembrane region" description="Helical" evidence="17">
    <location>
        <begin position="21"/>
        <end position="39"/>
    </location>
</feature>
<feature type="transmembrane region" description="Helical" evidence="17">
    <location>
        <begin position="350"/>
        <end position="371"/>
    </location>
</feature>
<keyword evidence="2" id="KW-0328">Glycosyltransferase</keyword>
<keyword evidence="19" id="KW-1185">Reference proteome</keyword>
<dbReference type="Proteomes" id="UP001529340">
    <property type="component" value="Unassembled WGS sequence"/>
</dbReference>
<sequence length="413" mass="44981">MAKEKKRTLLSLLRLPQGKDSLLHYTALALTMFGSFMIVSTNMGNMTSNNLAILIVFIKQLAFFVVGYVMMLGAARLMDFHLIYRLSKLLFAVLLALMIVPLFGAEQFGSRAWIYINLGITTVSVQPSEFAKPFMIVLIASYFFAAQHKRSMQASAWQMLKFPLFCYAAFVVVILLQKDIGALAIVTLICFGCVQVPTFPSLRSLQKWTRRIVAAGICLVLLGMTSIGLPVVEELSKLPLVGHVASRFANAANPLGDDDSDLYGQSYQPANALYGIANSNIVGQGIGGSSRKFGYLTQADSDYILAIVIEETGIFGLGFIAAGYGILLFRLFKYAFKTSFVPYKVVLSGGALYFFAHFVLNIGGVSALIPLTGVPLLFISSGGTALVSSYLTIGICQNVIANINRKELSSKEE</sequence>
<feature type="transmembrane region" description="Helical" evidence="17">
    <location>
        <begin position="182"/>
        <end position="200"/>
    </location>
</feature>
<reference evidence="18" key="2">
    <citation type="submission" date="2023-06" db="EMBL/GenBank/DDBJ databases">
        <authorList>
            <person name="Zeman M."/>
            <person name="Kubasova T."/>
            <person name="Jahodarova E."/>
            <person name="Nykrynova M."/>
            <person name="Rychlik I."/>
        </authorList>
    </citation>
    <scope>NUCLEOTIDE SEQUENCE</scope>
    <source>
        <strain evidence="18">ET39</strain>
    </source>
</reference>
<gene>
    <name evidence="18" type="ORF">QUV96_07075</name>
</gene>
<evidence type="ECO:0000256" key="15">
    <source>
        <dbReference type="ARBA" id="ARBA00049902"/>
    </source>
</evidence>
<evidence type="ECO:0000256" key="12">
    <source>
        <dbReference type="ARBA" id="ARBA00041185"/>
    </source>
</evidence>
<organism evidence="18 19">
    <name type="scientific">Amedibacillus dolichus</name>
    <dbReference type="NCBI Taxonomy" id="31971"/>
    <lineage>
        <taxon>Bacteria</taxon>
        <taxon>Bacillati</taxon>
        <taxon>Bacillota</taxon>
        <taxon>Erysipelotrichia</taxon>
        <taxon>Erysipelotrichales</taxon>
        <taxon>Erysipelotrichaceae</taxon>
        <taxon>Amedibacillus</taxon>
    </lineage>
</organism>
<evidence type="ECO:0000313" key="18">
    <source>
        <dbReference type="EMBL" id="MDM8157394.1"/>
    </source>
</evidence>
<evidence type="ECO:0000256" key="5">
    <source>
        <dbReference type="ARBA" id="ARBA00022960"/>
    </source>
</evidence>
<comment type="catalytic activity">
    <reaction evidence="15">
        <text>[GlcNAc-(1-&gt;4)-Mur2Ac(oyl-L-Ala-gamma-D-Glu-L-Lys-D-Ala-D-Ala)](n)-di-trans,octa-cis-undecaprenyl diphosphate + beta-D-GlcNAc-(1-&gt;4)-Mur2Ac(oyl-L-Ala-gamma-D-Glu-L-Lys-D-Ala-D-Ala)-di-trans,octa-cis-undecaprenyl diphosphate = [GlcNAc-(1-&gt;4)-Mur2Ac(oyl-L-Ala-gamma-D-Glu-L-Lys-D-Ala-D-Ala)](n+1)-di-trans,octa-cis-undecaprenyl diphosphate + di-trans,octa-cis-undecaprenyl diphosphate + H(+)</text>
        <dbReference type="Rhea" id="RHEA:23708"/>
        <dbReference type="Rhea" id="RHEA-COMP:9602"/>
        <dbReference type="Rhea" id="RHEA-COMP:9603"/>
        <dbReference type="ChEBI" id="CHEBI:15378"/>
        <dbReference type="ChEBI" id="CHEBI:58405"/>
        <dbReference type="ChEBI" id="CHEBI:60033"/>
        <dbReference type="ChEBI" id="CHEBI:78435"/>
        <dbReference type="EC" id="2.4.99.28"/>
    </reaction>
</comment>
<proteinExistence type="inferred from homology"/>
<evidence type="ECO:0000256" key="17">
    <source>
        <dbReference type="SAM" id="Phobius"/>
    </source>
</evidence>
<evidence type="ECO:0000256" key="6">
    <source>
        <dbReference type="ARBA" id="ARBA00022984"/>
    </source>
</evidence>
<dbReference type="EMBL" id="JAUDCG010000027">
    <property type="protein sequence ID" value="MDM8157394.1"/>
    <property type="molecule type" value="Genomic_DNA"/>
</dbReference>
<evidence type="ECO:0000256" key="4">
    <source>
        <dbReference type="ARBA" id="ARBA00022692"/>
    </source>
</evidence>
<evidence type="ECO:0000313" key="19">
    <source>
        <dbReference type="Proteomes" id="UP001529340"/>
    </source>
</evidence>
<keyword evidence="6" id="KW-0573">Peptidoglycan synthesis</keyword>
<comment type="subcellular location">
    <subcellularLocation>
        <location evidence="1">Membrane</location>
        <topology evidence="1">Multi-pass membrane protein</topology>
    </subcellularLocation>
</comment>
<evidence type="ECO:0000256" key="13">
    <source>
        <dbReference type="ARBA" id="ARBA00041418"/>
    </source>
</evidence>
<comment type="caution">
    <text evidence="18">The sequence shown here is derived from an EMBL/GenBank/DDBJ whole genome shotgun (WGS) entry which is preliminary data.</text>
</comment>
<feature type="transmembrane region" description="Helical" evidence="17">
    <location>
        <begin position="89"/>
        <end position="110"/>
    </location>
</feature>
<dbReference type="PANTHER" id="PTHR30474">
    <property type="entry name" value="CELL CYCLE PROTEIN"/>
    <property type="match status" value="1"/>
</dbReference>
<dbReference type="PANTHER" id="PTHR30474:SF2">
    <property type="entry name" value="PEPTIDOGLYCAN GLYCOSYLTRANSFERASE FTSW-RELATED"/>
    <property type="match status" value="1"/>
</dbReference>
<evidence type="ECO:0000256" key="8">
    <source>
        <dbReference type="ARBA" id="ARBA00023136"/>
    </source>
</evidence>
<feature type="transmembrane region" description="Helical" evidence="17">
    <location>
        <begin position="303"/>
        <end position="329"/>
    </location>
</feature>
<feature type="transmembrane region" description="Helical" evidence="17">
    <location>
        <begin position="130"/>
        <end position="147"/>
    </location>
</feature>
<evidence type="ECO:0000256" key="10">
    <source>
        <dbReference type="ARBA" id="ARBA00033270"/>
    </source>
</evidence>
<evidence type="ECO:0000256" key="14">
    <source>
        <dbReference type="ARBA" id="ARBA00044770"/>
    </source>
</evidence>
<dbReference type="EC" id="2.4.99.28" evidence="14"/>
<keyword evidence="3" id="KW-0808">Transferase</keyword>
<keyword evidence="5" id="KW-0133">Cell shape</keyword>
<comment type="similarity">
    <text evidence="11">Belongs to the SEDS family. FtsW subfamily.</text>
</comment>
<feature type="transmembrane region" description="Helical" evidence="17">
    <location>
        <begin position="51"/>
        <end position="77"/>
    </location>
</feature>
<evidence type="ECO:0000256" key="3">
    <source>
        <dbReference type="ARBA" id="ARBA00022679"/>
    </source>
</evidence>
<feature type="transmembrane region" description="Helical" evidence="17">
    <location>
        <begin position="159"/>
        <end position="176"/>
    </location>
</feature>
<evidence type="ECO:0000256" key="11">
    <source>
        <dbReference type="ARBA" id="ARBA00038053"/>
    </source>
</evidence>
<name>A0ABT7UCP7_9FIRM</name>
<protein>
    <recommendedName>
        <fullName evidence="12">Probable peptidoglycan glycosyltransferase FtsW</fullName>
        <ecNumber evidence="14">2.4.99.28</ecNumber>
    </recommendedName>
    <alternativeName>
        <fullName evidence="13">Cell division protein FtsW</fullName>
    </alternativeName>
    <alternativeName>
        <fullName evidence="10">Cell wall polymerase</fullName>
    </alternativeName>
    <alternativeName>
        <fullName evidence="9">Peptidoglycan polymerase</fullName>
    </alternativeName>
</protein>
<evidence type="ECO:0000256" key="1">
    <source>
        <dbReference type="ARBA" id="ARBA00004141"/>
    </source>
</evidence>
<evidence type="ECO:0000256" key="7">
    <source>
        <dbReference type="ARBA" id="ARBA00022989"/>
    </source>
</evidence>
<keyword evidence="7 17" id="KW-1133">Transmembrane helix</keyword>
<dbReference type="Pfam" id="PF01098">
    <property type="entry name" value="FTSW_RODA_SPOVE"/>
    <property type="match status" value="1"/>
</dbReference>
<keyword evidence="4 17" id="KW-0812">Transmembrane</keyword>
<feature type="transmembrane region" description="Helical" evidence="17">
    <location>
        <begin position="377"/>
        <end position="401"/>
    </location>
</feature>
<comment type="function">
    <text evidence="16">Peptidoglycan polymerase that is essential for cell division.</text>
</comment>
<dbReference type="RefSeq" id="WP_289607852.1">
    <property type="nucleotide sequence ID" value="NZ_JAUDCG010000027.1"/>
</dbReference>
<evidence type="ECO:0000256" key="9">
    <source>
        <dbReference type="ARBA" id="ARBA00032370"/>
    </source>
</evidence>
<feature type="transmembrane region" description="Helical" evidence="17">
    <location>
        <begin position="212"/>
        <end position="232"/>
    </location>
</feature>